<dbReference type="InParanoid" id="A0A420XP93"/>
<proteinExistence type="predicted"/>
<comment type="caution">
    <text evidence="2">The sequence shown here is derived from an EMBL/GenBank/DDBJ whole genome shotgun (WGS) entry which is preliminary data.</text>
</comment>
<feature type="transmembrane region" description="Helical" evidence="1">
    <location>
        <begin position="36"/>
        <end position="56"/>
    </location>
</feature>
<accession>A0A420XP93</accession>
<feature type="transmembrane region" description="Helical" evidence="1">
    <location>
        <begin position="62"/>
        <end position="80"/>
    </location>
</feature>
<organism evidence="2 3">
    <name type="scientific">Motilibacter peucedani</name>
    <dbReference type="NCBI Taxonomy" id="598650"/>
    <lineage>
        <taxon>Bacteria</taxon>
        <taxon>Bacillati</taxon>
        <taxon>Actinomycetota</taxon>
        <taxon>Actinomycetes</taxon>
        <taxon>Motilibacterales</taxon>
        <taxon>Motilibacteraceae</taxon>
        <taxon>Motilibacter</taxon>
    </lineage>
</organism>
<keyword evidence="3" id="KW-1185">Reference proteome</keyword>
<dbReference type="EMBL" id="RBWV01000012">
    <property type="protein sequence ID" value="RKS74004.1"/>
    <property type="molecule type" value="Genomic_DNA"/>
</dbReference>
<gene>
    <name evidence="2" type="ORF">CLV35_2502</name>
</gene>
<dbReference type="RefSeq" id="WP_231121753.1">
    <property type="nucleotide sequence ID" value="NZ_RBWV01000012.1"/>
</dbReference>
<dbReference type="AlphaFoldDB" id="A0A420XP93"/>
<evidence type="ECO:0000313" key="3">
    <source>
        <dbReference type="Proteomes" id="UP000281955"/>
    </source>
</evidence>
<sequence length="231" mass="24953">MARAMDPGPAPKKQRFATARQIVQAYSMTRKTDRWIGAWVLGTFVAVLAVFVVLGIVFDHPVYLSIVGIPFAVLSALIVFGRRAEKAAYATVEGQPGAAAAVLNQLKRGWTVQPAVAATPKQDIVHRAIGRPGIVLVGEGSPQRVGTLLAQERKKLGRVAPDAPVIDFQVGSGEGQISLKEFQRKLVKLPRILQPSQVADVERRISALSSLGMQVPKGPLPKGMRAPRQMR</sequence>
<dbReference type="InterPro" id="IPR025445">
    <property type="entry name" value="DUF4191"/>
</dbReference>
<dbReference type="Pfam" id="PF13829">
    <property type="entry name" value="DUF4191"/>
    <property type="match status" value="1"/>
</dbReference>
<protein>
    <submittedName>
        <fullName evidence="2">Uncharacterized protein DUF4191</fullName>
    </submittedName>
</protein>
<evidence type="ECO:0000256" key="1">
    <source>
        <dbReference type="SAM" id="Phobius"/>
    </source>
</evidence>
<keyword evidence="1" id="KW-0812">Transmembrane</keyword>
<keyword evidence="1" id="KW-1133">Transmembrane helix</keyword>
<name>A0A420XP93_9ACTN</name>
<evidence type="ECO:0000313" key="2">
    <source>
        <dbReference type="EMBL" id="RKS74004.1"/>
    </source>
</evidence>
<dbReference type="Proteomes" id="UP000281955">
    <property type="component" value="Unassembled WGS sequence"/>
</dbReference>
<keyword evidence="1" id="KW-0472">Membrane</keyword>
<reference evidence="2 3" key="1">
    <citation type="submission" date="2018-10" db="EMBL/GenBank/DDBJ databases">
        <title>Genomic Encyclopedia of Archaeal and Bacterial Type Strains, Phase II (KMG-II): from individual species to whole genera.</title>
        <authorList>
            <person name="Goeker M."/>
        </authorList>
    </citation>
    <scope>NUCLEOTIDE SEQUENCE [LARGE SCALE GENOMIC DNA]</scope>
    <source>
        <strain evidence="2 3">RP-AC37</strain>
    </source>
</reference>